<accession>A0A8B8DV39</accession>
<feature type="transmembrane region" description="Helical" evidence="7">
    <location>
        <begin position="598"/>
        <end position="619"/>
    </location>
</feature>
<comment type="similarity">
    <text evidence="2 7">Belongs to the ferroportin (FP) (TC 2.A.100) family. SLC40A subfamily.</text>
</comment>
<feature type="region of interest" description="Disordered" evidence="8">
    <location>
        <begin position="291"/>
        <end position="332"/>
    </location>
</feature>
<comment type="function">
    <text evidence="7">May be involved in iron transport and iron homeostasis.</text>
</comment>
<feature type="transmembrane region" description="Helical" evidence="7">
    <location>
        <begin position="206"/>
        <end position="226"/>
    </location>
</feature>
<feature type="transmembrane region" description="Helical" evidence="7">
    <location>
        <begin position="232"/>
        <end position="254"/>
    </location>
</feature>
<evidence type="ECO:0000256" key="5">
    <source>
        <dbReference type="ARBA" id="ARBA00022989"/>
    </source>
</evidence>
<dbReference type="AlphaFoldDB" id="A0A8B8DV39"/>
<dbReference type="Proteomes" id="UP000694844">
    <property type="component" value="Chromosome 1"/>
</dbReference>
<feature type="region of interest" description="Disordered" evidence="8">
    <location>
        <begin position="1"/>
        <end position="40"/>
    </location>
</feature>
<feature type="transmembrane region" description="Helical" evidence="7">
    <location>
        <begin position="431"/>
        <end position="451"/>
    </location>
</feature>
<evidence type="ECO:0000256" key="7">
    <source>
        <dbReference type="RuleBase" id="RU365065"/>
    </source>
</evidence>
<dbReference type="PANTHER" id="PTHR11660:SF57">
    <property type="entry name" value="SOLUTE CARRIER FAMILY 40 MEMBER"/>
    <property type="match status" value="1"/>
</dbReference>
<feature type="transmembrane region" description="Helical" evidence="7">
    <location>
        <begin position="364"/>
        <end position="383"/>
    </location>
</feature>
<evidence type="ECO:0000256" key="1">
    <source>
        <dbReference type="ARBA" id="ARBA00004141"/>
    </source>
</evidence>
<dbReference type="GO" id="GO:0016020">
    <property type="term" value="C:membrane"/>
    <property type="evidence" value="ECO:0007669"/>
    <property type="project" value="UniProtKB-SubCell"/>
</dbReference>
<feature type="transmembrane region" description="Helical" evidence="7">
    <location>
        <begin position="150"/>
        <end position="173"/>
    </location>
</feature>
<dbReference type="KEGG" id="cvn:111129431"/>
<comment type="subcellular location">
    <subcellularLocation>
        <location evidence="1 7">Membrane</location>
        <topology evidence="1 7">Multi-pass membrane protein</topology>
    </subcellularLocation>
</comment>
<dbReference type="GO" id="GO:0005381">
    <property type="term" value="F:iron ion transmembrane transporter activity"/>
    <property type="evidence" value="ECO:0007669"/>
    <property type="project" value="UniProtKB-UniRule"/>
</dbReference>
<feature type="transmembrane region" description="Helical" evidence="7">
    <location>
        <begin position="52"/>
        <end position="77"/>
    </location>
</feature>
<evidence type="ECO:0000256" key="4">
    <source>
        <dbReference type="ARBA" id="ARBA00022692"/>
    </source>
</evidence>
<dbReference type="SUPFAM" id="SSF103473">
    <property type="entry name" value="MFS general substrate transporter"/>
    <property type="match status" value="1"/>
</dbReference>
<evidence type="ECO:0000313" key="9">
    <source>
        <dbReference type="Proteomes" id="UP000694844"/>
    </source>
</evidence>
<feature type="compositionally biased region" description="Basic and acidic residues" evidence="8">
    <location>
        <begin position="1"/>
        <end position="15"/>
    </location>
</feature>
<gene>
    <name evidence="10" type="primary">LOC111129431</name>
</gene>
<evidence type="ECO:0000256" key="2">
    <source>
        <dbReference type="ARBA" id="ARBA00006279"/>
    </source>
</evidence>
<feature type="transmembrane region" description="Helical" evidence="7">
    <location>
        <begin position="121"/>
        <end position="144"/>
    </location>
</feature>
<feature type="compositionally biased region" description="Basic and acidic residues" evidence="8">
    <location>
        <begin position="654"/>
        <end position="666"/>
    </location>
</feature>
<name>A0A8B8DV39_CRAVI</name>
<protein>
    <recommendedName>
        <fullName evidence="7">Solute carrier family 40 member</fullName>
    </recommendedName>
</protein>
<feature type="compositionally biased region" description="Basic and acidic residues" evidence="8">
    <location>
        <begin position="305"/>
        <end position="327"/>
    </location>
</feature>
<dbReference type="GeneID" id="111129431"/>
<keyword evidence="5 7" id="KW-1133">Transmembrane helix</keyword>
<feature type="transmembrane region" description="Helical" evidence="7">
    <location>
        <begin position="339"/>
        <end position="358"/>
    </location>
</feature>
<organism evidence="9 10">
    <name type="scientific">Crassostrea virginica</name>
    <name type="common">Eastern oyster</name>
    <dbReference type="NCBI Taxonomy" id="6565"/>
    <lineage>
        <taxon>Eukaryota</taxon>
        <taxon>Metazoa</taxon>
        <taxon>Spiralia</taxon>
        <taxon>Lophotrochozoa</taxon>
        <taxon>Mollusca</taxon>
        <taxon>Bivalvia</taxon>
        <taxon>Autobranchia</taxon>
        <taxon>Pteriomorphia</taxon>
        <taxon>Ostreida</taxon>
        <taxon>Ostreoidea</taxon>
        <taxon>Ostreidae</taxon>
        <taxon>Crassostrea</taxon>
    </lineage>
</organism>
<reference evidence="9" key="1">
    <citation type="submission" date="2024-06" db="UniProtKB">
        <authorList>
            <consortium name="RefSeq"/>
        </authorList>
    </citation>
    <scope>NUCLEOTIDE SEQUENCE [LARGE SCALE GENOMIC DNA]</scope>
</reference>
<keyword evidence="6 7" id="KW-0472">Membrane</keyword>
<evidence type="ECO:0000313" key="10">
    <source>
        <dbReference type="RefSeq" id="XP_022331518.1"/>
    </source>
</evidence>
<feature type="transmembrane region" description="Helical" evidence="7">
    <location>
        <begin position="89"/>
        <end position="109"/>
    </location>
</feature>
<keyword evidence="9" id="KW-1185">Reference proteome</keyword>
<dbReference type="Pfam" id="PF06963">
    <property type="entry name" value="FPN1"/>
    <property type="match status" value="1"/>
</dbReference>
<reference evidence="10" key="2">
    <citation type="submission" date="2025-08" db="UniProtKB">
        <authorList>
            <consortium name="RefSeq"/>
        </authorList>
    </citation>
    <scope>IDENTIFICATION</scope>
    <source>
        <tissue evidence="10">Whole sample</tissue>
    </source>
</reference>
<keyword evidence="7" id="KW-0406">Ion transport</keyword>
<dbReference type="CDD" id="cd17480">
    <property type="entry name" value="MFS_SLC40A1_like"/>
    <property type="match status" value="1"/>
</dbReference>
<sequence>MTRSKYELNSAKRGETNPAFVLESGPDTPDQKPASKSPDHWTEFQLERKTKIYVFISHFMSAWGDRMWSFGVGLFLISLSPNSLQLPAVYGFSSGGATLLFAGLVGYWVDNTPRLTAARISLVTQNLLVAACAAVVFCVFYFSWDKESTSVSLLLVEGSRAVIILVSILADLASIARKIAIEKDWVVEICGRDKDMLASMTSKLRAIDLCTQILAPVLTGQVMTWLGIQYGAVLIGAWNLVSVFVEYYLILRVYQEVPALRNKMYKTKAEREATAGTAVQEEDEIEMTQEGIEIEMTSPDQEAETSTREISEQSPKEDPSRPSEEVPQKSSKVRKKQSGCRWLLGKVFYSFIALYTGYRTYFKYEVALAGLGLSFLYMTVLGFDNITIGYAYSQGLSEAVLGGLQAAGALLGIMGAFSYPKIRQCVGLERTGLFGLGAEILCLSLCVVSIWTPRSPFDLLGSNEIPTPEVSNTRCLNGSLVYTANGTSSVTLLYNVTSEPSLGVTLPSALSNSSTACNGTILTSSETTPDISIWLLMVGIITARFGLWVSDLTITQLFLQTVLETERGIVNSMQNSMNKLMDMLKFVMVIVAPYPHTFGLLVIISYVFICLAWVLYAVYCRKVRGHFFHFEKVTRCMDHQNNNHTAQQSGADQAPRRQSEADEAPRRQSAANNEV</sequence>
<proteinExistence type="inferred from homology"/>
<dbReference type="InterPro" id="IPR036259">
    <property type="entry name" value="MFS_trans_sf"/>
</dbReference>
<feature type="compositionally biased region" description="Polar residues" evidence="8">
    <location>
        <begin position="642"/>
        <end position="651"/>
    </location>
</feature>
<keyword evidence="3 7" id="KW-0813">Transport</keyword>
<evidence type="ECO:0000256" key="3">
    <source>
        <dbReference type="ARBA" id="ARBA00022448"/>
    </source>
</evidence>
<evidence type="ECO:0000256" key="8">
    <source>
        <dbReference type="SAM" id="MobiDB-lite"/>
    </source>
</evidence>
<dbReference type="RefSeq" id="XP_022331518.1">
    <property type="nucleotide sequence ID" value="XM_022475810.1"/>
</dbReference>
<dbReference type="OrthoDB" id="648861at2759"/>
<dbReference type="PANTHER" id="PTHR11660">
    <property type="entry name" value="SOLUTE CARRIER FAMILY 40 MEMBER"/>
    <property type="match status" value="1"/>
</dbReference>
<evidence type="ECO:0000256" key="6">
    <source>
        <dbReference type="ARBA" id="ARBA00023136"/>
    </source>
</evidence>
<feature type="region of interest" description="Disordered" evidence="8">
    <location>
        <begin position="642"/>
        <end position="675"/>
    </location>
</feature>
<feature type="transmembrane region" description="Helical" evidence="7">
    <location>
        <begin position="395"/>
        <end position="419"/>
    </location>
</feature>
<dbReference type="InterPro" id="IPR009716">
    <property type="entry name" value="Ferroportin-1"/>
</dbReference>
<keyword evidence="4 7" id="KW-0812">Transmembrane</keyword>
<feature type="transmembrane region" description="Helical" evidence="7">
    <location>
        <begin position="531"/>
        <end position="549"/>
    </location>
</feature>